<dbReference type="InterPro" id="IPR005502">
    <property type="entry name" value="Ribosyl_crysJ1"/>
</dbReference>
<keyword evidence="3" id="KW-1185">Reference proteome</keyword>
<evidence type="ECO:0000313" key="2">
    <source>
        <dbReference type="EMBL" id="KAA9395674.1"/>
    </source>
</evidence>
<accession>A0A5J5L146</accession>
<feature type="compositionally biased region" description="Polar residues" evidence="1">
    <location>
        <begin position="1"/>
        <end position="18"/>
    </location>
</feature>
<dbReference type="Gene3D" id="1.10.4080.10">
    <property type="entry name" value="ADP-ribosylation/Crystallin J1"/>
    <property type="match status" value="1"/>
</dbReference>
<comment type="caution">
    <text evidence="2">The sequence shown here is derived from an EMBL/GenBank/DDBJ whole genome shotgun (WGS) entry which is preliminary data.</text>
</comment>
<dbReference type="RefSeq" id="WP_158032480.1">
    <property type="nucleotide sequence ID" value="NZ_ML708610.1"/>
</dbReference>
<evidence type="ECO:0000256" key="1">
    <source>
        <dbReference type="SAM" id="MobiDB-lite"/>
    </source>
</evidence>
<feature type="compositionally biased region" description="Basic and acidic residues" evidence="1">
    <location>
        <begin position="30"/>
        <end position="39"/>
    </location>
</feature>
<dbReference type="PANTHER" id="PTHR16222">
    <property type="entry name" value="ADP-RIBOSYLGLYCOHYDROLASE"/>
    <property type="match status" value="1"/>
</dbReference>
<proteinExistence type="predicted"/>
<dbReference type="SUPFAM" id="SSF101478">
    <property type="entry name" value="ADP-ribosylglycohydrolase"/>
    <property type="match status" value="1"/>
</dbReference>
<dbReference type="Proteomes" id="UP000325957">
    <property type="component" value="Unassembled WGS sequence"/>
</dbReference>
<dbReference type="OrthoDB" id="4871367at2"/>
<evidence type="ECO:0000313" key="3">
    <source>
        <dbReference type="Proteomes" id="UP000325957"/>
    </source>
</evidence>
<dbReference type="PANTHER" id="PTHR16222:SF12">
    <property type="entry name" value="ADP-RIBOSYLGLYCOHYDROLASE-RELATED"/>
    <property type="match status" value="1"/>
</dbReference>
<organism evidence="2 3">
    <name type="scientific">Kocuria coralli</name>
    <dbReference type="NCBI Taxonomy" id="1461025"/>
    <lineage>
        <taxon>Bacteria</taxon>
        <taxon>Bacillati</taxon>
        <taxon>Actinomycetota</taxon>
        <taxon>Actinomycetes</taxon>
        <taxon>Micrococcales</taxon>
        <taxon>Micrococcaceae</taxon>
        <taxon>Kocuria</taxon>
    </lineage>
</organism>
<reference evidence="2 3" key="1">
    <citation type="submission" date="2019-05" db="EMBL/GenBank/DDBJ databases">
        <title>Kocuria coralli sp. nov., a novel actinobacterium isolated from coral reef seawater.</title>
        <authorList>
            <person name="Li J."/>
        </authorList>
    </citation>
    <scope>NUCLEOTIDE SEQUENCE [LARGE SCALE GENOMIC DNA]</scope>
    <source>
        <strain evidence="2 3">SCSIO 13007</strain>
    </source>
</reference>
<protein>
    <recommendedName>
        <fullName evidence="4">ADP-ribosylglycohydrolase family protein</fullName>
    </recommendedName>
</protein>
<name>A0A5J5L146_9MICC</name>
<gene>
    <name evidence="2" type="ORF">FCK90_01270</name>
</gene>
<dbReference type="InterPro" id="IPR036705">
    <property type="entry name" value="Ribosyl_crysJ1_sf"/>
</dbReference>
<evidence type="ECO:0008006" key="4">
    <source>
        <dbReference type="Google" id="ProtNLM"/>
    </source>
</evidence>
<dbReference type="InterPro" id="IPR050792">
    <property type="entry name" value="ADP-ribosylglycohydrolase"/>
</dbReference>
<dbReference type="Pfam" id="PF03747">
    <property type="entry name" value="ADP_ribosyl_GH"/>
    <property type="match status" value="1"/>
</dbReference>
<feature type="region of interest" description="Disordered" evidence="1">
    <location>
        <begin position="1"/>
        <end position="43"/>
    </location>
</feature>
<dbReference type="EMBL" id="SZWF01000001">
    <property type="protein sequence ID" value="KAA9395674.1"/>
    <property type="molecule type" value="Genomic_DNA"/>
</dbReference>
<feature type="region of interest" description="Disordered" evidence="1">
    <location>
        <begin position="327"/>
        <end position="356"/>
    </location>
</feature>
<sequence length="431" mass="44175">MPVNSSSTPESPGRSNPPTAEHGSRSPHGRLLDPDRGFDGDSSGLGERVRALLLGGALGDAIAFQETTEASRLRASAGGRAGDDETAQPPRDLQVSAVTQLNLYTLDGLLEAVEWANAGQPADETACLWLAYLRWLRTQGTGFPETAPSPLPRWIDAFEGLHARRSPDRTALAVLGSGAMGEVERPLLADAMDAGTIMRAAPFGLLPVGWKSIATMTINASAITHGHPEAQVAAVGYALTVQATVNASRSEIPAPIAAGAAAALEVLPRLTRPGERSIALLSAALDLGRRPMSEDGVPDGLGDGSTAPSALARGVWAAVAAERQSLTAHPAGQPQGTDSASPEPGAEEDGAPGSRDQLMRAVSLSIAGRTKTEYAGAASPAGAVAGALTGAGLGTAAIPESLVRRLDVLPVIEEAGRRWCGELGWTSSATA</sequence>
<dbReference type="AlphaFoldDB" id="A0A5J5L146"/>